<keyword evidence="10" id="KW-1185">Reference proteome</keyword>
<dbReference type="Gene3D" id="2.40.170.20">
    <property type="entry name" value="TonB-dependent receptor, beta-barrel domain"/>
    <property type="match status" value="1"/>
</dbReference>
<keyword evidence="4 7" id="KW-0812">Transmembrane</keyword>
<organism evidence="9 10">
    <name type="scientific">Plebeiibacterium sediminum</name>
    <dbReference type="NCBI Taxonomy" id="2992112"/>
    <lineage>
        <taxon>Bacteria</taxon>
        <taxon>Pseudomonadati</taxon>
        <taxon>Bacteroidota</taxon>
        <taxon>Bacteroidia</taxon>
        <taxon>Marinilabiliales</taxon>
        <taxon>Marinilabiliaceae</taxon>
        <taxon>Plebeiibacterium</taxon>
    </lineage>
</organism>
<gene>
    <name evidence="9" type="ORF">OM075_15505</name>
</gene>
<keyword evidence="2 7" id="KW-0813">Transport</keyword>
<evidence type="ECO:0000313" key="10">
    <source>
        <dbReference type="Proteomes" id="UP001209229"/>
    </source>
</evidence>
<evidence type="ECO:0000256" key="2">
    <source>
        <dbReference type="ARBA" id="ARBA00022448"/>
    </source>
</evidence>
<reference evidence="9" key="1">
    <citation type="submission" date="2022-10" db="EMBL/GenBank/DDBJ databases">
        <authorList>
            <person name="Yu W.X."/>
        </authorList>
    </citation>
    <scope>NUCLEOTIDE SEQUENCE</scope>
    <source>
        <strain evidence="9">AAT</strain>
    </source>
</reference>
<dbReference type="GO" id="GO:0009279">
    <property type="term" value="C:cell outer membrane"/>
    <property type="evidence" value="ECO:0007669"/>
    <property type="project" value="UniProtKB-SubCell"/>
</dbReference>
<dbReference type="InterPro" id="IPR012910">
    <property type="entry name" value="Plug_dom"/>
</dbReference>
<dbReference type="InterPro" id="IPR036942">
    <property type="entry name" value="Beta-barrel_TonB_sf"/>
</dbReference>
<keyword evidence="9" id="KW-0675">Receptor</keyword>
<evidence type="ECO:0000259" key="8">
    <source>
        <dbReference type="Pfam" id="PF07715"/>
    </source>
</evidence>
<comment type="subcellular location">
    <subcellularLocation>
        <location evidence="1 7">Cell outer membrane</location>
        <topology evidence="1 7">Multi-pass membrane protein</topology>
    </subcellularLocation>
</comment>
<dbReference type="Pfam" id="PF13715">
    <property type="entry name" value="CarbopepD_reg_2"/>
    <property type="match status" value="1"/>
</dbReference>
<sequence length="777" mass="87546">MRILLFSLFFIITDLVSAQGKITISGNVRDAMSGETLIGANVYISELNKGTSTNSYGFYSITIPEGNYTVNYSMIGYQTQSFNQSCTKDMVQNIDLEVQSFSVDEVIVSSQRNHNVYSTEMSVSRLNSKEIKKIPVLFGEQDVLKTLQLLPGIKSAGEGSSGFHVRGGGADQNLVLLDEAPVYNPSHLLGFFSIFNSDAIKDTKVYKGGIPAEYGGRLSSVVDVRMNDGDYKKYKVSGGIGLISSRLSVEGPIVKDKGSFIVTGRRTYADVFLGLSNDSTVDGTTLYFYDLNLKANYKLNPNNHVFISGYFGRDVFKFDDRFGLNWGNYTTTLRWNHLFSDKLFSNLSLIYSNYDYVNSLEGSSSDQHIDISSGIRDMELKFNFQYYLSSETSLKFGLNAVFHTFKPGSLESQDSTVNNRILDERRALENGIYFSAKQKIGSKLTLNTGLRLSAFSTIGPGTFYSYNLNGDRIDSTVVDGVSINDTYINLEPRISGTYILTPESSLKLSYTRLSQYVHLLSNTTSGTPNDIWLPTSNNIKPQISNQVAMGYFRNFKNNAIETSVEVYYKDKQNIIDYKNGADLMLNPDVESQILLGSGYSYGAEFLIRKNNGPITGWVGYTLSKTAHQFDEINSGKEFPARYDQKHNISVVGIIKLNEKLDLGATWVFNTGNAVTFPSGRYTISWPITDRDHQVPYYTERNGYRMPDYHRLDLSLTYTKKLKKNRESSWNFSIYNAYARKNAYSIYFREDDNNPELMQAVQLSLFRMVPSVTYNFKF</sequence>
<evidence type="ECO:0000256" key="1">
    <source>
        <dbReference type="ARBA" id="ARBA00004571"/>
    </source>
</evidence>
<keyword evidence="3 7" id="KW-1134">Transmembrane beta strand</keyword>
<accession>A0AAE3M6I7</accession>
<evidence type="ECO:0000256" key="3">
    <source>
        <dbReference type="ARBA" id="ARBA00022452"/>
    </source>
</evidence>
<keyword evidence="6 7" id="KW-0998">Cell outer membrane</keyword>
<dbReference type="Gene3D" id="2.170.130.10">
    <property type="entry name" value="TonB-dependent receptor, plug domain"/>
    <property type="match status" value="1"/>
</dbReference>
<dbReference type="PROSITE" id="PS52016">
    <property type="entry name" value="TONB_DEPENDENT_REC_3"/>
    <property type="match status" value="1"/>
</dbReference>
<evidence type="ECO:0000256" key="4">
    <source>
        <dbReference type="ARBA" id="ARBA00022692"/>
    </source>
</evidence>
<dbReference type="InterPro" id="IPR008969">
    <property type="entry name" value="CarboxyPept-like_regulatory"/>
</dbReference>
<dbReference type="InterPro" id="IPR039426">
    <property type="entry name" value="TonB-dep_rcpt-like"/>
</dbReference>
<dbReference type="Gene3D" id="2.60.40.1120">
    <property type="entry name" value="Carboxypeptidase-like, regulatory domain"/>
    <property type="match status" value="1"/>
</dbReference>
<feature type="domain" description="TonB-dependent receptor plug" evidence="8">
    <location>
        <begin position="117"/>
        <end position="217"/>
    </location>
</feature>
<dbReference type="AlphaFoldDB" id="A0AAE3M6I7"/>
<protein>
    <submittedName>
        <fullName evidence="9">TonB-dependent receptor</fullName>
    </submittedName>
</protein>
<dbReference type="RefSeq" id="WP_301191445.1">
    <property type="nucleotide sequence ID" value="NZ_JAPDPJ010000038.1"/>
</dbReference>
<dbReference type="SUPFAM" id="SSF49464">
    <property type="entry name" value="Carboxypeptidase regulatory domain-like"/>
    <property type="match status" value="1"/>
</dbReference>
<evidence type="ECO:0000256" key="7">
    <source>
        <dbReference type="PROSITE-ProRule" id="PRU01360"/>
    </source>
</evidence>
<keyword evidence="5 7" id="KW-0472">Membrane</keyword>
<proteinExistence type="inferred from homology"/>
<evidence type="ECO:0000256" key="5">
    <source>
        <dbReference type="ARBA" id="ARBA00023136"/>
    </source>
</evidence>
<evidence type="ECO:0000256" key="6">
    <source>
        <dbReference type="ARBA" id="ARBA00023237"/>
    </source>
</evidence>
<name>A0AAE3M6I7_9BACT</name>
<dbReference type="Proteomes" id="UP001209229">
    <property type="component" value="Unassembled WGS sequence"/>
</dbReference>
<comment type="similarity">
    <text evidence="7">Belongs to the TonB-dependent receptor family.</text>
</comment>
<dbReference type="EMBL" id="JAPDPJ010000038">
    <property type="protein sequence ID" value="MCW3787881.1"/>
    <property type="molecule type" value="Genomic_DNA"/>
</dbReference>
<evidence type="ECO:0000313" key="9">
    <source>
        <dbReference type="EMBL" id="MCW3787881.1"/>
    </source>
</evidence>
<dbReference type="InterPro" id="IPR037066">
    <property type="entry name" value="Plug_dom_sf"/>
</dbReference>
<dbReference type="Pfam" id="PF07715">
    <property type="entry name" value="Plug"/>
    <property type="match status" value="1"/>
</dbReference>
<dbReference type="SUPFAM" id="SSF56935">
    <property type="entry name" value="Porins"/>
    <property type="match status" value="1"/>
</dbReference>
<comment type="caution">
    <text evidence="9">The sequence shown here is derived from an EMBL/GenBank/DDBJ whole genome shotgun (WGS) entry which is preliminary data.</text>
</comment>